<dbReference type="AlphaFoldDB" id="A0A934QDX1"/>
<evidence type="ECO:0000313" key="4">
    <source>
        <dbReference type="Proteomes" id="UP000618733"/>
    </source>
</evidence>
<dbReference type="InterPro" id="IPR010879">
    <property type="entry name" value="DUF1508"/>
</dbReference>
<proteinExistence type="predicted"/>
<comment type="caution">
    <text evidence="3">The sequence shown here is derived from an EMBL/GenBank/DDBJ whole genome shotgun (WGS) entry which is preliminary data.</text>
</comment>
<reference evidence="3" key="1">
    <citation type="submission" date="2020-12" db="EMBL/GenBank/DDBJ databases">
        <title>Leucobacter sp. CAS2, isolated from Chromium sludge.</title>
        <authorList>
            <person name="Xu Z."/>
        </authorList>
    </citation>
    <scope>NUCLEOTIDE SEQUENCE</scope>
    <source>
        <strain evidence="3">CSA2</strain>
    </source>
</reference>
<dbReference type="Pfam" id="PF07411">
    <property type="entry name" value="DUF1508"/>
    <property type="match status" value="1"/>
</dbReference>
<dbReference type="Gene3D" id="2.30.29.80">
    <property type="match status" value="1"/>
</dbReference>
<dbReference type="SUPFAM" id="SSF160113">
    <property type="entry name" value="YegP-like"/>
    <property type="match status" value="1"/>
</dbReference>
<evidence type="ECO:0000313" key="3">
    <source>
        <dbReference type="EMBL" id="MBK0422443.1"/>
    </source>
</evidence>
<organism evidence="3 4">
    <name type="scientific">Leucobacter edaphi</name>
    <dbReference type="NCBI Taxonomy" id="2796472"/>
    <lineage>
        <taxon>Bacteria</taxon>
        <taxon>Bacillati</taxon>
        <taxon>Actinomycetota</taxon>
        <taxon>Actinomycetes</taxon>
        <taxon>Micrococcales</taxon>
        <taxon>Microbacteriaceae</taxon>
        <taxon>Leucobacter</taxon>
    </lineage>
</organism>
<sequence>MSNAKRAAASFKEGAAEANFEVYEDAGGKFRWRAKRGGHIVASSGEAFASKSNAQRAADNVQSKVGAAEGP</sequence>
<evidence type="ECO:0000259" key="2">
    <source>
        <dbReference type="Pfam" id="PF07411"/>
    </source>
</evidence>
<dbReference type="InterPro" id="IPR036913">
    <property type="entry name" value="YegP-like_sf"/>
</dbReference>
<keyword evidence="4" id="KW-1185">Reference proteome</keyword>
<feature type="compositionally biased region" description="Polar residues" evidence="1">
    <location>
        <begin position="50"/>
        <end position="63"/>
    </location>
</feature>
<accession>A0A934QDX1</accession>
<feature type="domain" description="DUF1508" evidence="2">
    <location>
        <begin position="25"/>
        <end position="68"/>
    </location>
</feature>
<feature type="region of interest" description="Disordered" evidence="1">
    <location>
        <begin position="49"/>
        <end position="71"/>
    </location>
</feature>
<protein>
    <submittedName>
        <fullName evidence="3">DUF1508 domain-containing protein</fullName>
    </submittedName>
</protein>
<evidence type="ECO:0000256" key="1">
    <source>
        <dbReference type="SAM" id="MobiDB-lite"/>
    </source>
</evidence>
<dbReference type="EMBL" id="JAEHOI010000011">
    <property type="protein sequence ID" value="MBK0422443.1"/>
    <property type="molecule type" value="Genomic_DNA"/>
</dbReference>
<dbReference type="Proteomes" id="UP000618733">
    <property type="component" value="Unassembled WGS sequence"/>
</dbReference>
<gene>
    <name evidence="3" type="ORF">JD292_10205</name>
</gene>
<name>A0A934QDX1_9MICO</name>